<protein>
    <submittedName>
        <fullName evidence="2">Uncharacterized protein</fullName>
    </submittedName>
</protein>
<gene>
    <name evidence="2" type="ordered locus">BCG9842_0222</name>
</gene>
<geneLocation type="plasmid" evidence="2 3">
    <name>pG9842_209</name>
</geneLocation>
<proteinExistence type="predicted"/>
<evidence type="ECO:0000256" key="1">
    <source>
        <dbReference type="SAM" id="Phobius"/>
    </source>
</evidence>
<feature type="transmembrane region" description="Helical" evidence="1">
    <location>
        <begin position="37"/>
        <end position="54"/>
    </location>
</feature>
<dbReference type="EMBL" id="CP001187">
    <property type="protein sequence ID" value="ACK98456.1"/>
    <property type="molecule type" value="Genomic_DNA"/>
</dbReference>
<keyword evidence="1" id="KW-1133">Transmembrane helix</keyword>
<evidence type="ECO:0000313" key="2">
    <source>
        <dbReference type="EMBL" id="ACK98456.1"/>
    </source>
</evidence>
<evidence type="ECO:0000313" key="3">
    <source>
        <dbReference type="Proteomes" id="UP000006744"/>
    </source>
</evidence>
<feature type="transmembrane region" description="Helical" evidence="1">
    <location>
        <begin position="6"/>
        <end position="25"/>
    </location>
</feature>
<keyword evidence="1" id="KW-0812">Transmembrane</keyword>
<organism evidence="2 3">
    <name type="scientific">Bacillus cereus (strain G9842)</name>
    <dbReference type="NCBI Taxonomy" id="405531"/>
    <lineage>
        <taxon>Bacteria</taxon>
        <taxon>Bacillati</taxon>
        <taxon>Bacillota</taxon>
        <taxon>Bacilli</taxon>
        <taxon>Bacillales</taxon>
        <taxon>Bacillaceae</taxon>
        <taxon>Bacillus</taxon>
        <taxon>Bacillus cereus group</taxon>
    </lineage>
</organism>
<accession>B7IYP8</accession>
<keyword evidence="2" id="KW-0614">Plasmid</keyword>
<keyword evidence="1" id="KW-0472">Membrane</keyword>
<sequence length="137" mass="15685">MYSLLSLLSMFIMIILIILVIHGIVTMMDRDSWIKGTLITISVMLGSVSCYFIYSEGRSADAAIIESYKQEAKIQENNQVEQYKLVADKLQTQVDKVILEDIEDYKKVTTDKGIYKLTLLYDDTGRLKGIDTLEKIY</sequence>
<dbReference type="Proteomes" id="UP000006744">
    <property type="component" value="Plasmid pG9842_209"/>
</dbReference>
<dbReference type="HOGENOM" id="CLU_2165971_0_0_9"/>
<dbReference type="AlphaFoldDB" id="B7IYP8"/>
<dbReference type="KEGG" id="bcg:BCG9842_0222"/>
<dbReference type="RefSeq" id="WP_000287115.1">
    <property type="nucleotide sequence ID" value="NC_011775.1"/>
</dbReference>
<reference evidence="2 3" key="1">
    <citation type="submission" date="2008-10" db="EMBL/GenBank/DDBJ databases">
        <title>Genome sequence of Bacillus cereus G9842.</title>
        <authorList>
            <person name="Dodson R.J."/>
            <person name="Durkin A.S."/>
            <person name="Rosovitz M.J."/>
            <person name="Rasko D.A."/>
            <person name="Hoffmaster A."/>
            <person name="Ravel J."/>
            <person name="Sutton G."/>
        </authorList>
    </citation>
    <scope>NUCLEOTIDE SEQUENCE [LARGE SCALE GENOMIC DNA]</scope>
    <source>
        <strain evidence="2 3">G9842</strain>
        <plasmid evidence="2 3">pG9842_209</plasmid>
    </source>
</reference>
<name>B7IYP8_BACC2</name>